<evidence type="ECO:0000313" key="4">
    <source>
        <dbReference type="EMBL" id="MEJ8815610.1"/>
    </source>
</evidence>
<dbReference type="PANTHER" id="PTHR43293">
    <property type="entry name" value="ACETATE COA-TRANSFERASE YDIF"/>
    <property type="match status" value="1"/>
</dbReference>
<accession>A0ABU8VPL9</accession>
<dbReference type="Gene3D" id="3.40.1080.10">
    <property type="entry name" value="Glutaconate Coenzyme A-transferase"/>
    <property type="match status" value="2"/>
</dbReference>
<comment type="caution">
    <text evidence="4">The sequence shown here is derived from an EMBL/GenBank/DDBJ whole genome shotgun (WGS) entry which is preliminary data.</text>
</comment>
<dbReference type="SUPFAM" id="SSF100950">
    <property type="entry name" value="NagB/RpiA/CoA transferase-like"/>
    <property type="match status" value="2"/>
</dbReference>
<dbReference type="SMART" id="SM00882">
    <property type="entry name" value="CoA_trans"/>
    <property type="match status" value="2"/>
</dbReference>
<sequence length="539" mass="58013">MKAASQRVRQAARVINKAEAARLVQDQDCVYIAGSGGGHGVPEAFIDALRDRFDETGSPQQLKVVGTVSIGDWESTGFNKLADPKLVRRIVASGLNNCPMLGELAVADEIEAYTMPQGALAQLCREMAGGRPGLVTKTGLHTFVDPRQAGGRQSPRSKEDLVKLLEIEGEEFLFYRSFPIDVAVIRGTVADERGNISMEDEAFLGETLAIAAASRLRGGIVIAQVQRLAAAGSINPREVKVPGTLVDYIVVAPDQRQTYQTAYNPAYAGKLRVPESEIPSIPFDIRKVIARRAAMELFPGAVVNLGIGVSNGVATVAAEEGFYRDVTLTNEQGIIGGLPAVGKDAGAGINYDMLAQQPDQFDMYDGGILDIAFLSSAEVDQHGNVNVSRFGKTIIGPGGFINISQGARKVVFSGTMTTGGLQIGPDGKGSLVLEREGKVGKWVQQVQQITFNGKYARERGQEVMFVTDRAVFALTDEGVELIEVAPGISMERDVLDQLAFPVRVSPNLKLMDARLFRPERMQLAGEFHRKSAPSATKSH</sequence>
<organism evidence="4 5">
    <name type="scientific">Variovorax ureilyticus</name>
    <dbReference type="NCBI Taxonomy" id="1836198"/>
    <lineage>
        <taxon>Bacteria</taxon>
        <taxon>Pseudomonadati</taxon>
        <taxon>Pseudomonadota</taxon>
        <taxon>Betaproteobacteria</taxon>
        <taxon>Burkholderiales</taxon>
        <taxon>Comamonadaceae</taxon>
        <taxon>Variovorax</taxon>
    </lineage>
</organism>
<proteinExistence type="inferred from homology"/>
<dbReference type="PANTHER" id="PTHR43293:SF1">
    <property type="entry name" value="ACETATE COA-TRANSFERASE YDIF"/>
    <property type="match status" value="1"/>
</dbReference>
<keyword evidence="5" id="KW-1185">Reference proteome</keyword>
<dbReference type="Proteomes" id="UP001365846">
    <property type="component" value="Unassembled WGS sequence"/>
</dbReference>
<comment type="catalytic activity">
    <reaction evidence="3">
        <text>an acyl-CoA + acetate = a carboxylate + acetyl-CoA</text>
        <dbReference type="Rhea" id="RHEA:13381"/>
        <dbReference type="ChEBI" id="CHEBI:29067"/>
        <dbReference type="ChEBI" id="CHEBI:30089"/>
        <dbReference type="ChEBI" id="CHEBI:57288"/>
        <dbReference type="ChEBI" id="CHEBI:58342"/>
        <dbReference type="EC" id="2.8.3.8"/>
    </reaction>
</comment>
<evidence type="ECO:0000256" key="3">
    <source>
        <dbReference type="PIRNR" id="PIRNR000858"/>
    </source>
</evidence>
<dbReference type="InterPro" id="IPR037171">
    <property type="entry name" value="NagB/RpiA_transferase-like"/>
</dbReference>
<name>A0ABU8VPL9_9BURK</name>
<evidence type="ECO:0000256" key="1">
    <source>
        <dbReference type="ARBA" id="ARBA00007154"/>
    </source>
</evidence>
<dbReference type="Pfam" id="PF01144">
    <property type="entry name" value="CoA_trans"/>
    <property type="match status" value="1"/>
</dbReference>
<dbReference type="PIRSF" id="PIRSF000858">
    <property type="entry name" value="SCOT-t"/>
    <property type="match status" value="1"/>
</dbReference>
<dbReference type="InterPro" id="IPR014388">
    <property type="entry name" value="3-oxoacid_CoA-transferase"/>
</dbReference>
<comment type="similarity">
    <text evidence="1 3">Belongs to the 3-oxoacid CoA-transferase family.</text>
</comment>
<evidence type="ECO:0000313" key="5">
    <source>
        <dbReference type="Proteomes" id="UP001365846"/>
    </source>
</evidence>
<dbReference type="RefSeq" id="WP_340360813.1">
    <property type="nucleotide sequence ID" value="NZ_JBBKZU010000022.1"/>
</dbReference>
<gene>
    <name evidence="4" type="ORF">WKW77_31420</name>
</gene>
<protein>
    <recommendedName>
        <fullName evidence="3">Acetate CoA-transferase YdiF</fullName>
        <ecNumber evidence="3">2.8.3.8</ecNumber>
    </recommendedName>
</protein>
<keyword evidence="2 3" id="KW-0808">Transferase</keyword>
<reference evidence="4 5" key="1">
    <citation type="submission" date="2024-03" db="EMBL/GenBank/DDBJ databases">
        <title>Novel species of the genus Variovorax.</title>
        <authorList>
            <person name="Liu Q."/>
            <person name="Xin Y.-H."/>
        </authorList>
    </citation>
    <scope>NUCLEOTIDE SEQUENCE [LARGE SCALE GENOMIC DNA]</scope>
    <source>
        <strain evidence="4 5">KACC 18899</strain>
    </source>
</reference>
<evidence type="ECO:0000256" key="2">
    <source>
        <dbReference type="ARBA" id="ARBA00022679"/>
    </source>
</evidence>
<dbReference type="EMBL" id="JBBKZU010000022">
    <property type="protein sequence ID" value="MEJ8815610.1"/>
    <property type="molecule type" value="Genomic_DNA"/>
</dbReference>
<dbReference type="InterPro" id="IPR004165">
    <property type="entry name" value="CoA_trans_fam_I"/>
</dbReference>
<dbReference type="EC" id="2.8.3.8" evidence="3"/>
<comment type="function">
    <text evidence="3">CoA transferase having broad substrate specificity for short-chain acyl-CoA thioesters with the activity decreasing when the length of the carboxylic acid chain exceeds four carbons.</text>
</comment>